<feature type="compositionally biased region" description="Basic and acidic residues" evidence="1">
    <location>
        <begin position="199"/>
        <end position="219"/>
    </location>
</feature>
<dbReference type="InterPro" id="IPR024344">
    <property type="entry name" value="MDMPI_metal-binding"/>
</dbReference>
<sequence>MRADLVRESWAAFGAALDGLGDDDSWAATGRTGWAVRDLVHHGLEDARRALVALHTPTTARPDRDAVSYWAEREHDPVRDAEDRRADRVAAALVRDWERLRELHAATVRAAAHAAGHAGAGAAVRTEGHVLRVEDLLSTLAVATTVRHLDLIRHLDGTPGPSADGLAEVRRVLTELWGREPLEHWSDEHFARIGTGRAEPTDEERALLGERARDLPLLR</sequence>
<name>A0A0U3GL24_9MICC</name>
<evidence type="ECO:0000256" key="1">
    <source>
        <dbReference type="SAM" id="MobiDB-lite"/>
    </source>
</evidence>
<organism evidence="3 5">
    <name type="scientific">Kocuria flava</name>
    <dbReference type="NCBI Taxonomy" id="446860"/>
    <lineage>
        <taxon>Bacteria</taxon>
        <taxon>Bacillati</taxon>
        <taxon>Actinomycetota</taxon>
        <taxon>Actinomycetes</taxon>
        <taxon>Micrococcales</taxon>
        <taxon>Micrococcaceae</taxon>
        <taxon>Kocuria</taxon>
    </lineage>
</organism>
<dbReference type="Pfam" id="PF11716">
    <property type="entry name" value="MDMPI_N"/>
    <property type="match status" value="1"/>
</dbReference>
<reference evidence="3 5" key="1">
    <citation type="submission" date="2015-11" db="EMBL/GenBank/DDBJ databases">
        <title>Complete Genome Sequence of Kocuria flava strain HO-9041.</title>
        <authorList>
            <person name="Zhou M."/>
            <person name="Dai J."/>
        </authorList>
    </citation>
    <scope>NUCLEOTIDE SEQUENCE [LARGE SCALE GENOMIC DNA]</scope>
    <source>
        <strain evidence="3 5">HO-9041</strain>
    </source>
</reference>
<evidence type="ECO:0000313" key="4">
    <source>
        <dbReference type="EMBL" id="GEO92788.1"/>
    </source>
</evidence>
<keyword evidence="4" id="KW-0413">Isomerase</keyword>
<dbReference type="EMBL" id="BJZR01000062">
    <property type="protein sequence ID" value="GEO92788.1"/>
    <property type="molecule type" value="Genomic_DNA"/>
</dbReference>
<gene>
    <name evidence="3" type="ORF">AS188_00730</name>
    <name evidence="4" type="ORF">KFL01_20940</name>
</gene>
<keyword evidence="6" id="KW-1185">Reference proteome</keyword>
<dbReference type="GO" id="GO:0046872">
    <property type="term" value="F:metal ion binding"/>
    <property type="evidence" value="ECO:0007669"/>
    <property type="project" value="InterPro"/>
</dbReference>
<dbReference type="GO" id="GO:0016853">
    <property type="term" value="F:isomerase activity"/>
    <property type="evidence" value="ECO:0007669"/>
    <property type="project" value="UniProtKB-KW"/>
</dbReference>
<dbReference type="InterPro" id="IPR034660">
    <property type="entry name" value="DinB/YfiT-like"/>
</dbReference>
<dbReference type="EMBL" id="CP013254">
    <property type="protein sequence ID" value="ALU40958.1"/>
    <property type="molecule type" value="Genomic_DNA"/>
</dbReference>
<protein>
    <submittedName>
        <fullName evidence="4">Maleylpyruvate isomerase</fullName>
    </submittedName>
</protein>
<accession>A0A0U3GL24</accession>
<dbReference type="OrthoDB" id="3781681at2"/>
<evidence type="ECO:0000313" key="5">
    <source>
        <dbReference type="Proteomes" id="UP000057181"/>
    </source>
</evidence>
<dbReference type="Gene3D" id="1.20.120.450">
    <property type="entry name" value="dinb family like domain"/>
    <property type="match status" value="1"/>
</dbReference>
<reference evidence="4 6" key="2">
    <citation type="submission" date="2019-07" db="EMBL/GenBank/DDBJ databases">
        <title>Whole genome shotgun sequence of Kocuria flava NBRC 107626.</title>
        <authorList>
            <person name="Hosoyama A."/>
            <person name="Uohara A."/>
            <person name="Ohji S."/>
            <person name="Ichikawa N."/>
        </authorList>
    </citation>
    <scope>NUCLEOTIDE SEQUENCE [LARGE SCALE GENOMIC DNA]</scope>
    <source>
        <strain evidence="4 6">NBRC 107626</strain>
    </source>
</reference>
<evidence type="ECO:0000259" key="2">
    <source>
        <dbReference type="Pfam" id="PF11716"/>
    </source>
</evidence>
<evidence type="ECO:0000313" key="6">
    <source>
        <dbReference type="Proteomes" id="UP000321155"/>
    </source>
</evidence>
<dbReference type="Proteomes" id="UP000321155">
    <property type="component" value="Unassembled WGS sequence"/>
</dbReference>
<feature type="domain" description="Mycothiol-dependent maleylpyruvate isomerase metal-binding" evidence="2">
    <location>
        <begin position="6"/>
        <end position="151"/>
    </location>
</feature>
<dbReference type="STRING" id="446860.AS188_00730"/>
<dbReference type="KEGG" id="kfv:AS188_00730"/>
<feature type="region of interest" description="Disordered" evidence="1">
    <location>
        <begin position="195"/>
        <end position="219"/>
    </location>
</feature>
<dbReference type="Proteomes" id="UP000057181">
    <property type="component" value="Chromosome"/>
</dbReference>
<evidence type="ECO:0000313" key="3">
    <source>
        <dbReference type="EMBL" id="ALU40958.1"/>
    </source>
</evidence>
<proteinExistence type="predicted"/>
<dbReference type="AlphaFoldDB" id="A0A0U3GL24"/>